<evidence type="ECO:0000256" key="1">
    <source>
        <dbReference type="ARBA" id="ARBA00005188"/>
    </source>
</evidence>
<evidence type="ECO:0000256" key="6">
    <source>
        <dbReference type="ARBA" id="ARBA00023027"/>
    </source>
</evidence>
<comment type="function">
    <text evidence="7">Catalyzes the ATP-dependent amidation of deamido-NAD to form NAD. Uses L-glutamine as a nitrogen source.</text>
</comment>
<comment type="similarity">
    <text evidence="9">Belongs to the NAD synthetase family.</text>
</comment>
<dbReference type="PROSITE" id="PS50263">
    <property type="entry name" value="CN_HYDROLASE"/>
    <property type="match status" value="1"/>
</dbReference>
<dbReference type="NCBIfam" id="NF010588">
    <property type="entry name" value="PRK13981.1"/>
    <property type="match status" value="1"/>
</dbReference>
<dbReference type="InterPro" id="IPR022310">
    <property type="entry name" value="NAD/GMP_synthase"/>
</dbReference>
<comment type="caution">
    <text evidence="7">Lacks conserved residue(s) required for the propagation of feature annotation.</text>
</comment>
<comment type="pathway">
    <text evidence="1 7 8">Cofactor biosynthesis; NAD(+) biosynthesis; NAD(+) from deamido-NAD(+) (L-Gln route): step 1/1.</text>
</comment>
<dbReference type="GO" id="GO:0004359">
    <property type="term" value="F:glutaminase activity"/>
    <property type="evidence" value="ECO:0007669"/>
    <property type="project" value="InterPro"/>
</dbReference>
<evidence type="ECO:0000256" key="5">
    <source>
        <dbReference type="ARBA" id="ARBA00022840"/>
    </source>
</evidence>
<gene>
    <name evidence="7" type="primary">nadE</name>
    <name evidence="11" type="ORF">ENU78_07930</name>
</gene>
<dbReference type="PANTHER" id="PTHR23090:SF9">
    <property type="entry name" value="GLUTAMINE-DEPENDENT NAD(+) SYNTHETASE"/>
    <property type="match status" value="1"/>
</dbReference>
<feature type="binding site" evidence="7">
    <location>
        <position position="360"/>
    </location>
    <ligand>
        <name>deamido-NAD(+)</name>
        <dbReference type="ChEBI" id="CHEBI:58437"/>
        <note>ligand shared between two neighboring subunits</note>
    </ligand>
</feature>
<reference evidence="11" key="1">
    <citation type="journal article" date="2020" name="mSystems">
        <title>Genome- and Community-Level Interaction Insights into Carbon Utilization and Element Cycling Functions of Hydrothermarchaeota in Hydrothermal Sediment.</title>
        <authorList>
            <person name="Zhou Z."/>
            <person name="Liu Y."/>
            <person name="Xu W."/>
            <person name="Pan J."/>
            <person name="Luo Z.H."/>
            <person name="Li M."/>
        </authorList>
    </citation>
    <scope>NUCLEOTIDE SEQUENCE [LARGE SCALE GENOMIC DNA]</scope>
    <source>
        <strain evidence="11">SpSt-70</strain>
    </source>
</reference>
<keyword evidence="6 7" id="KW-0520">NAD</keyword>
<dbReference type="EMBL" id="DTDV01000020">
    <property type="protein sequence ID" value="HGK24337.1"/>
    <property type="molecule type" value="Genomic_DNA"/>
</dbReference>
<feature type="binding site" evidence="7">
    <location>
        <position position="499"/>
    </location>
    <ligand>
        <name>deamido-NAD(+)</name>
        <dbReference type="ChEBI" id="CHEBI:58437"/>
        <note>ligand shared between two neighboring subunits</note>
    </ligand>
</feature>
<name>A0A7V3ZJX7_DICTH</name>
<keyword evidence="4 7" id="KW-0547">Nucleotide-binding</keyword>
<accession>A0A7V3ZJX7</accession>
<dbReference type="RefSeq" id="WP_149122269.1">
    <property type="nucleotide sequence ID" value="NZ_VTFL01000001.1"/>
</dbReference>
<feature type="domain" description="CN hydrolase" evidence="10">
    <location>
        <begin position="1"/>
        <end position="241"/>
    </location>
</feature>
<evidence type="ECO:0000313" key="11">
    <source>
        <dbReference type="EMBL" id="HGK24337.1"/>
    </source>
</evidence>
<dbReference type="InterPro" id="IPR003694">
    <property type="entry name" value="NAD_synthase"/>
</dbReference>
<dbReference type="CDD" id="cd07570">
    <property type="entry name" value="GAT_Gln-NAD-synth"/>
    <property type="match status" value="1"/>
</dbReference>
<dbReference type="Gene3D" id="3.60.110.10">
    <property type="entry name" value="Carbon-nitrogen hydrolase"/>
    <property type="match status" value="1"/>
</dbReference>
<dbReference type="Gene3D" id="3.40.50.620">
    <property type="entry name" value="HUPs"/>
    <property type="match status" value="1"/>
</dbReference>
<evidence type="ECO:0000256" key="4">
    <source>
        <dbReference type="ARBA" id="ARBA00022741"/>
    </source>
</evidence>
<dbReference type="HAMAP" id="MF_02090">
    <property type="entry name" value="NadE_glutamine_dep"/>
    <property type="match status" value="1"/>
</dbReference>
<dbReference type="GO" id="GO:0009435">
    <property type="term" value="P:NAD+ biosynthetic process"/>
    <property type="evidence" value="ECO:0007669"/>
    <property type="project" value="UniProtKB-UniRule"/>
</dbReference>
<dbReference type="Pfam" id="PF02540">
    <property type="entry name" value="NAD_synthase"/>
    <property type="match status" value="1"/>
</dbReference>
<dbReference type="InterPro" id="IPR036526">
    <property type="entry name" value="C-N_Hydrolase_sf"/>
</dbReference>
<evidence type="ECO:0000259" key="10">
    <source>
        <dbReference type="PROSITE" id="PS50263"/>
    </source>
</evidence>
<dbReference type="AlphaFoldDB" id="A0A7V3ZJX7"/>
<sequence>MKITLAQINPTIGDIEGNLIKIKNAILKAISDKSDVIIFPELSLLGYPPFDLLKNRIIRDKLERALQKILEEKFSINILLGAPYFENNKTYDSVYWIKENKVIKRIDKFYFSNDPLGQNDYFSKDAKPEYIEINDKKIALLISDDTLFSYDFSGFNDYLKNSNLILIVSSSFYYFGKRKEKIEKISNFAKNLGKKVIYINQVGGNGELVFEGGSLVISEEGTVIFEGEIFNEDIKTIDLESLFPILHKNEDLSFLYNSLVMGLRDFIKKSGFRKAVIGLSGGIDSALVACIATEALGKDNVLGVSLPSIYTSKESIEDAKILSQNLGIEFRIIPISEIFYSYLKELNPSEKPVMDVAEENLQSRIRGNVLMFISNREGYLLLATGNRSEALTGYCTLYGDTAGAIEVIGDIYKTTVYELANYINKEKEIIPQNIITKAPSAELRPGQKDEDSLPPYSVLDPILKAYVDENKPMEEILQMGYKEELVKTVIEKVEKSEYKRKQIPPVLRVRSKNPLRERFFPLVYKII</sequence>
<feature type="binding site" evidence="7">
    <location>
        <position position="384"/>
    </location>
    <ligand>
        <name>ATP</name>
        <dbReference type="ChEBI" id="CHEBI:30616"/>
    </ligand>
</feature>
<dbReference type="GO" id="GO:0005737">
    <property type="term" value="C:cytoplasm"/>
    <property type="evidence" value="ECO:0007669"/>
    <property type="project" value="InterPro"/>
</dbReference>
<keyword evidence="3 7" id="KW-0436">Ligase</keyword>
<feature type="active site" description="For glutaminase activity" evidence="7">
    <location>
        <position position="108"/>
    </location>
</feature>
<dbReference type="GO" id="GO:0003952">
    <property type="term" value="F:NAD+ synthase (glutamine-hydrolyzing) activity"/>
    <property type="evidence" value="ECO:0007669"/>
    <property type="project" value="UniProtKB-UniRule"/>
</dbReference>
<dbReference type="GO" id="GO:0005524">
    <property type="term" value="F:ATP binding"/>
    <property type="evidence" value="ECO:0007669"/>
    <property type="project" value="UniProtKB-UniRule"/>
</dbReference>
<protein>
    <recommendedName>
        <fullName evidence="7 8">Glutamine-dependent NAD(+) synthetase</fullName>
        <ecNumber evidence="7 8">6.3.5.1</ecNumber>
    </recommendedName>
    <alternativeName>
        <fullName evidence="7 8">NAD(+) synthase [glutamine-hydrolyzing]</fullName>
    </alternativeName>
</protein>
<feature type="binding site" evidence="7">
    <location>
        <position position="389"/>
    </location>
    <ligand>
        <name>deamido-NAD(+)</name>
        <dbReference type="ChEBI" id="CHEBI:58437"/>
        <note>ligand shared between two neighboring subunits</note>
    </ligand>
</feature>
<dbReference type="PANTHER" id="PTHR23090">
    <property type="entry name" value="NH 3 /GLUTAMINE-DEPENDENT NAD + SYNTHETASE"/>
    <property type="match status" value="1"/>
</dbReference>
<feature type="binding site" evidence="7">
    <location>
        <begin position="278"/>
        <end position="285"/>
    </location>
    <ligand>
        <name>ATP</name>
        <dbReference type="ChEBI" id="CHEBI:30616"/>
    </ligand>
</feature>
<dbReference type="CDD" id="cd00553">
    <property type="entry name" value="NAD_synthase"/>
    <property type="match status" value="1"/>
</dbReference>
<evidence type="ECO:0000256" key="9">
    <source>
        <dbReference type="RuleBase" id="RU003811"/>
    </source>
</evidence>
<dbReference type="InterPro" id="IPR014445">
    <property type="entry name" value="Gln-dep_NAD_synthase"/>
</dbReference>
<dbReference type="Pfam" id="PF00795">
    <property type="entry name" value="CN_hydrolase"/>
    <property type="match status" value="1"/>
</dbReference>
<evidence type="ECO:0000256" key="7">
    <source>
        <dbReference type="HAMAP-Rule" id="MF_02090"/>
    </source>
</evidence>
<keyword evidence="5 7" id="KW-0067">ATP-binding</keyword>
<dbReference type="PIRSF" id="PIRSF006630">
    <property type="entry name" value="NADS_GAT"/>
    <property type="match status" value="1"/>
</dbReference>
<feature type="binding site" evidence="7">
    <location>
        <position position="171"/>
    </location>
    <ligand>
        <name>L-glutamine</name>
        <dbReference type="ChEBI" id="CHEBI:58359"/>
    </ligand>
</feature>
<evidence type="ECO:0000256" key="3">
    <source>
        <dbReference type="ARBA" id="ARBA00022598"/>
    </source>
</evidence>
<dbReference type="SUPFAM" id="SSF56317">
    <property type="entry name" value="Carbon-nitrogen hydrolase"/>
    <property type="match status" value="1"/>
</dbReference>
<dbReference type="UniPathway" id="UPA00253">
    <property type="reaction ID" value="UER00334"/>
</dbReference>
<evidence type="ECO:0000256" key="8">
    <source>
        <dbReference type="PIRNR" id="PIRNR006630"/>
    </source>
</evidence>
<organism evidence="11">
    <name type="scientific">Dictyoglomus thermophilum</name>
    <dbReference type="NCBI Taxonomy" id="14"/>
    <lineage>
        <taxon>Bacteria</taxon>
        <taxon>Pseudomonadati</taxon>
        <taxon>Dictyoglomota</taxon>
        <taxon>Dictyoglomia</taxon>
        <taxon>Dictyoglomales</taxon>
        <taxon>Dictyoglomaceae</taxon>
        <taxon>Dictyoglomus</taxon>
    </lineage>
</organism>
<proteinExistence type="inferred from homology"/>
<comment type="caution">
    <text evidence="11">The sequence shown here is derived from an EMBL/GenBank/DDBJ whole genome shotgun (WGS) entry which is preliminary data.</text>
</comment>
<dbReference type="InterPro" id="IPR003010">
    <property type="entry name" value="C-N_Hydrolase"/>
</dbReference>
<dbReference type="InterPro" id="IPR014729">
    <property type="entry name" value="Rossmann-like_a/b/a_fold"/>
</dbReference>
<feature type="active site" description="Proton acceptor; for glutaminase activity" evidence="7">
    <location>
        <position position="41"/>
    </location>
</feature>
<dbReference type="NCBIfam" id="TIGR00552">
    <property type="entry name" value="nadE"/>
    <property type="match status" value="1"/>
</dbReference>
<dbReference type="GO" id="GO:0008795">
    <property type="term" value="F:NAD+ synthase activity"/>
    <property type="evidence" value="ECO:0007669"/>
    <property type="project" value="UniProtKB-UniRule"/>
</dbReference>
<comment type="similarity">
    <text evidence="2 7 8">In the C-terminal section; belongs to the NAD synthetase family.</text>
</comment>
<dbReference type="FunFam" id="3.40.50.620:FF:000106">
    <property type="entry name" value="Glutamine-dependent NAD(+) synthetase"/>
    <property type="match status" value="1"/>
</dbReference>
<feature type="binding site" evidence="7">
    <location>
        <position position="177"/>
    </location>
    <ligand>
        <name>L-glutamine</name>
        <dbReference type="ChEBI" id="CHEBI:58359"/>
    </ligand>
</feature>
<dbReference type="SUPFAM" id="SSF52402">
    <property type="entry name" value="Adenine nucleotide alpha hydrolases-like"/>
    <property type="match status" value="1"/>
</dbReference>
<comment type="catalytic activity">
    <reaction evidence="7 8">
        <text>deamido-NAD(+) + L-glutamine + ATP + H2O = L-glutamate + AMP + diphosphate + NAD(+) + H(+)</text>
        <dbReference type="Rhea" id="RHEA:24384"/>
        <dbReference type="ChEBI" id="CHEBI:15377"/>
        <dbReference type="ChEBI" id="CHEBI:15378"/>
        <dbReference type="ChEBI" id="CHEBI:29985"/>
        <dbReference type="ChEBI" id="CHEBI:30616"/>
        <dbReference type="ChEBI" id="CHEBI:33019"/>
        <dbReference type="ChEBI" id="CHEBI:57540"/>
        <dbReference type="ChEBI" id="CHEBI:58359"/>
        <dbReference type="ChEBI" id="CHEBI:58437"/>
        <dbReference type="ChEBI" id="CHEBI:456215"/>
        <dbReference type="EC" id="6.3.5.1"/>
    </reaction>
</comment>
<dbReference type="EC" id="6.3.5.1" evidence="7 8"/>
<evidence type="ECO:0000256" key="2">
    <source>
        <dbReference type="ARBA" id="ARBA00007145"/>
    </source>
</evidence>